<evidence type="ECO:0000256" key="1">
    <source>
        <dbReference type="ARBA" id="ARBA00004498"/>
    </source>
</evidence>
<dbReference type="SUPFAM" id="SSF57196">
    <property type="entry name" value="EGF/Laminin"/>
    <property type="match status" value="1"/>
</dbReference>
<evidence type="ECO:0000256" key="8">
    <source>
        <dbReference type="ARBA" id="ARBA00022825"/>
    </source>
</evidence>
<evidence type="ECO:0000256" key="9">
    <source>
        <dbReference type="ARBA" id="ARBA00022833"/>
    </source>
</evidence>
<name>A0A9D4FVA9_DREPO</name>
<dbReference type="GO" id="GO:0008236">
    <property type="term" value="F:serine-type peptidase activity"/>
    <property type="evidence" value="ECO:0007669"/>
    <property type="project" value="UniProtKB-KW"/>
</dbReference>
<feature type="domain" description="BPTI/Kunitz inhibitor" evidence="16">
    <location>
        <begin position="1"/>
        <end position="28"/>
    </location>
</feature>
<dbReference type="GO" id="GO:0004867">
    <property type="term" value="F:serine-type endopeptidase inhibitor activity"/>
    <property type="evidence" value="ECO:0007669"/>
    <property type="project" value="InterPro"/>
</dbReference>
<dbReference type="FunFam" id="2.60.120.260:FF:000003">
    <property type="entry name" value="Reelin"/>
    <property type="match status" value="1"/>
</dbReference>
<evidence type="ECO:0000256" key="12">
    <source>
        <dbReference type="ARBA" id="ARBA00023773"/>
    </source>
</evidence>
<keyword evidence="18" id="KW-1185">Reference proteome</keyword>
<protein>
    <recommendedName>
        <fullName evidence="13">Reelin</fullName>
    </recommendedName>
</protein>
<keyword evidence="4" id="KW-0272">Extracellular matrix</keyword>
<comment type="subunit">
    <text evidence="14">Oligomer of disulfide-linked homodimers.</text>
</comment>
<evidence type="ECO:0000256" key="13">
    <source>
        <dbReference type="ARBA" id="ARBA00023900"/>
    </source>
</evidence>
<dbReference type="PROSITE" id="PS50279">
    <property type="entry name" value="BPTI_KUNITZ_2"/>
    <property type="match status" value="3"/>
</dbReference>
<dbReference type="PROSITE" id="PS01186">
    <property type="entry name" value="EGF_2"/>
    <property type="match status" value="1"/>
</dbReference>
<accession>A0A9D4FVA9</accession>
<gene>
    <name evidence="17" type="ORF">DPMN_131598</name>
</gene>
<dbReference type="PANTHER" id="PTHR11841:SF1">
    <property type="entry name" value="REELIN"/>
    <property type="match status" value="1"/>
</dbReference>
<keyword evidence="9" id="KW-0862">Zinc</keyword>
<keyword evidence="5" id="KW-0645">Protease</keyword>
<dbReference type="InterPro" id="IPR036880">
    <property type="entry name" value="Kunitz_BPTI_sf"/>
</dbReference>
<dbReference type="AlphaFoldDB" id="A0A9D4FVA9"/>
<dbReference type="GO" id="GO:0006508">
    <property type="term" value="P:proteolysis"/>
    <property type="evidence" value="ECO:0007669"/>
    <property type="project" value="UniProtKB-KW"/>
</dbReference>
<dbReference type="Proteomes" id="UP000828390">
    <property type="component" value="Unassembled WGS sequence"/>
</dbReference>
<dbReference type="Pfam" id="PF00014">
    <property type="entry name" value="Kunitz_BPTI"/>
    <property type="match status" value="2"/>
</dbReference>
<dbReference type="GO" id="GO:0070325">
    <property type="term" value="F:lipoprotein particle receptor binding"/>
    <property type="evidence" value="ECO:0007669"/>
    <property type="project" value="InterPro"/>
</dbReference>
<dbReference type="InterPro" id="IPR002223">
    <property type="entry name" value="Kunitz_BPTI"/>
</dbReference>
<evidence type="ECO:0000256" key="15">
    <source>
        <dbReference type="ARBA" id="ARBA00046064"/>
    </source>
</evidence>
<comment type="subcellular location">
    <subcellularLocation>
        <location evidence="1">Secreted</location>
        <location evidence="1">Extracellular space</location>
        <location evidence="1">Extracellular matrix</location>
    </subcellularLocation>
</comment>
<keyword evidence="3" id="KW-0964">Secreted</keyword>
<dbReference type="GO" id="GO:0046872">
    <property type="term" value="F:metal ion binding"/>
    <property type="evidence" value="ECO:0007669"/>
    <property type="project" value="UniProtKB-KW"/>
</dbReference>
<reference evidence="17" key="1">
    <citation type="journal article" date="2019" name="bioRxiv">
        <title>The Genome of the Zebra Mussel, Dreissena polymorpha: A Resource for Invasive Species Research.</title>
        <authorList>
            <person name="McCartney M.A."/>
            <person name="Auch B."/>
            <person name="Kono T."/>
            <person name="Mallez S."/>
            <person name="Zhang Y."/>
            <person name="Obille A."/>
            <person name="Becker A."/>
            <person name="Abrahante J.E."/>
            <person name="Garbe J."/>
            <person name="Badalamenti J.P."/>
            <person name="Herman A."/>
            <person name="Mangelson H."/>
            <person name="Liachko I."/>
            <person name="Sullivan S."/>
            <person name="Sone E.D."/>
            <person name="Koren S."/>
            <person name="Silverstein K.A.T."/>
            <person name="Beckman K.B."/>
            <person name="Gohl D.M."/>
        </authorList>
    </citation>
    <scope>NUCLEOTIDE SEQUENCE</scope>
    <source>
        <strain evidence="17">Duluth1</strain>
        <tissue evidence="17">Whole animal</tissue>
    </source>
</reference>
<dbReference type="EMBL" id="JAIWYP010000006">
    <property type="protein sequence ID" value="KAH3803340.1"/>
    <property type="molecule type" value="Genomic_DNA"/>
</dbReference>
<keyword evidence="7" id="KW-0378">Hydrolase</keyword>
<dbReference type="SUPFAM" id="SSF57362">
    <property type="entry name" value="BPTI-like"/>
    <property type="match status" value="3"/>
</dbReference>
<organism evidence="17 18">
    <name type="scientific">Dreissena polymorpha</name>
    <name type="common">Zebra mussel</name>
    <name type="synonym">Mytilus polymorpha</name>
    <dbReference type="NCBI Taxonomy" id="45954"/>
    <lineage>
        <taxon>Eukaryota</taxon>
        <taxon>Metazoa</taxon>
        <taxon>Spiralia</taxon>
        <taxon>Lophotrochozoa</taxon>
        <taxon>Mollusca</taxon>
        <taxon>Bivalvia</taxon>
        <taxon>Autobranchia</taxon>
        <taxon>Heteroconchia</taxon>
        <taxon>Euheterodonta</taxon>
        <taxon>Imparidentia</taxon>
        <taxon>Neoheterodontei</taxon>
        <taxon>Myida</taxon>
        <taxon>Dreissenoidea</taxon>
        <taxon>Dreissenidae</taxon>
        <taxon>Dreissena</taxon>
    </lineage>
</organism>
<dbReference type="Pfam" id="PF21471">
    <property type="entry name" value="Reelin_subrepeat-B"/>
    <property type="match status" value="2"/>
</dbReference>
<sequence length="594" mass="67857">MQCEPFTYGGCLGNHNNFQSDEKCMSYCGLRQSRSTAEDCRLPSENGQCRGNYLRWFYDPDIRNRRTLRYDGCQGNRNNFATEHECLATCLNEVIPVTARPLPLTLAPTPAARDEDMCTLPLVQPCDNEARVADCGTFFYYNAASGECVEVPDGTCNNNSNNFYTSDQCEAFCNRDSKRYAETWDYHVTPSTFLQFDIAMGCDSLYDTLYGVMLEYSTNMGRDWQTVTSECAPPSYECDGYHLKSDYMSDQHQNWTRISVNLPQGAVSPATRFRWQQHSQTPSGNIWALDNVYLGDGCPWLCSGHGYCNKGTCVCDDGYAGEYCVASRPLPMMLRDDFIRDKPKTDNWLEVYNAETSNICGTLISGNALTFSGDQLRMAVTRDLDTTMLTSVEFYFLFGCNGSKMEWPRKDSVLLQFSTNGGITWKLLKELHYRNDTIARFFSIELPMDARYNSTRLRFWQPHRPGKMLSTWAVDNLFIGRMVMNPSSMSDNFESGTSDTSWLFVNDGELDSYCEQNTRSMWAVHQKVLTSTRCIWSTLQMEVKHEVWWYLTVPKCRLLVVMTALCTLAYTTGELQNTGDVCLYHWIIFMFAAP</sequence>
<evidence type="ECO:0000313" key="17">
    <source>
        <dbReference type="EMBL" id="KAH3803340.1"/>
    </source>
</evidence>
<dbReference type="Gene3D" id="4.10.410.10">
    <property type="entry name" value="Pancreatic trypsin inhibitor Kunitz domain"/>
    <property type="match status" value="2"/>
</dbReference>
<proteinExistence type="inferred from homology"/>
<comment type="similarity">
    <text evidence="12">Belongs to the reelin family.</text>
</comment>
<evidence type="ECO:0000256" key="3">
    <source>
        <dbReference type="ARBA" id="ARBA00022525"/>
    </source>
</evidence>
<dbReference type="CDD" id="cd00109">
    <property type="entry name" value="Kunitz-type"/>
    <property type="match status" value="1"/>
</dbReference>
<dbReference type="SMART" id="SM00131">
    <property type="entry name" value="KU"/>
    <property type="match status" value="3"/>
</dbReference>
<dbReference type="PRINTS" id="PR00759">
    <property type="entry name" value="BASICPTASE"/>
</dbReference>
<feature type="domain" description="BPTI/Kunitz inhibitor" evidence="16">
    <location>
        <begin position="40"/>
        <end position="90"/>
    </location>
</feature>
<dbReference type="PROSITE" id="PS00280">
    <property type="entry name" value="BPTI_KUNITZ_1"/>
    <property type="match status" value="1"/>
</dbReference>
<reference evidence="17" key="2">
    <citation type="submission" date="2020-11" db="EMBL/GenBank/DDBJ databases">
        <authorList>
            <person name="McCartney M.A."/>
            <person name="Auch B."/>
            <person name="Kono T."/>
            <person name="Mallez S."/>
            <person name="Becker A."/>
            <person name="Gohl D.M."/>
            <person name="Silverstein K.A.T."/>
            <person name="Koren S."/>
            <person name="Bechman K.B."/>
            <person name="Herman A."/>
            <person name="Abrahante J.E."/>
            <person name="Garbe J."/>
        </authorList>
    </citation>
    <scope>NUCLEOTIDE SEQUENCE</scope>
    <source>
        <strain evidence="17">Duluth1</strain>
        <tissue evidence="17">Whole animal</tissue>
    </source>
</reference>
<dbReference type="Gene3D" id="2.60.120.260">
    <property type="entry name" value="Galactose-binding domain-like"/>
    <property type="match status" value="2"/>
</dbReference>
<dbReference type="PANTHER" id="PTHR11841">
    <property type="entry name" value="REELIN"/>
    <property type="match status" value="1"/>
</dbReference>
<dbReference type="InterPro" id="IPR049419">
    <property type="entry name" value="Reelin_subrepeat-B"/>
</dbReference>
<keyword evidence="2" id="KW-0217">Developmental protein</keyword>
<dbReference type="InterPro" id="IPR000742">
    <property type="entry name" value="EGF"/>
</dbReference>
<dbReference type="PROSITE" id="PS00022">
    <property type="entry name" value="EGF_1"/>
    <property type="match status" value="1"/>
</dbReference>
<evidence type="ECO:0000259" key="16">
    <source>
        <dbReference type="PROSITE" id="PS50279"/>
    </source>
</evidence>
<keyword evidence="6" id="KW-0479">Metal-binding</keyword>
<evidence type="ECO:0000256" key="11">
    <source>
        <dbReference type="ARBA" id="ARBA00022889"/>
    </source>
</evidence>
<dbReference type="GO" id="GO:0001764">
    <property type="term" value="P:neuron migration"/>
    <property type="evidence" value="ECO:0007669"/>
    <property type="project" value="InterPro"/>
</dbReference>
<dbReference type="Pfam" id="PF23106">
    <property type="entry name" value="EGF_Teneurin"/>
    <property type="match status" value="1"/>
</dbReference>
<evidence type="ECO:0000256" key="7">
    <source>
        <dbReference type="ARBA" id="ARBA00022801"/>
    </source>
</evidence>
<dbReference type="GO" id="GO:0007155">
    <property type="term" value="P:cell adhesion"/>
    <property type="evidence" value="ECO:0007669"/>
    <property type="project" value="UniProtKB-KW"/>
</dbReference>
<feature type="domain" description="BPTI/Kunitz inhibitor" evidence="16">
    <location>
        <begin position="118"/>
        <end position="173"/>
    </location>
</feature>
<keyword evidence="10" id="KW-0106">Calcium</keyword>
<keyword evidence="8" id="KW-0720">Serine protease</keyword>
<evidence type="ECO:0000256" key="5">
    <source>
        <dbReference type="ARBA" id="ARBA00022670"/>
    </source>
</evidence>
<evidence type="ECO:0000313" key="18">
    <source>
        <dbReference type="Proteomes" id="UP000828390"/>
    </source>
</evidence>
<comment type="function">
    <text evidence="15">Extracellular matrix serine protease secreted by pioneer neurons that plays a role in layering of neurons in the cerebral cortex and cerebellum by coordinating cell positioning during neurodevelopment. Regulates microtubule function in neurons and neuronal migration. Binding to the extracellular domains of lipoprotein receptors VLDLR and LRP8/APOER2 induces tyrosine phosphorylation of DAB1 and modulation of TAU phosphorylation. Affects migration of sympathetic preganglionic neurons in the spinal cord, where it seems to act as a barrier to neuronal migration. Enzymatic activity is important for the modulation of cell adhesion.</text>
</comment>
<dbReference type="InterPro" id="IPR020901">
    <property type="entry name" value="Prtase_inh_Kunz-CS"/>
</dbReference>
<keyword evidence="11" id="KW-0130">Cell adhesion</keyword>
<evidence type="ECO:0000256" key="6">
    <source>
        <dbReference type="ARBA" id="ARBA00022723"/>
    </source>
</evidence>
<evidence type="ECO:0000256" key="2">
    <source>
        <dbReference type="ARBA" id="ARBA00022473"/>
    </source>
</evidence>
<comment type="caution">
    <text evidence="17">The sequence shown here is derived from an EMBL/GenBank/DDBJ whole genome shotgun (WGS) entry which is preliminary data.</text>
</comment>
<dbReference type="InterPro" id="IPR034968">
    <property type="entry name" value="Reelin"/>
</dbReference>
<evidence type="ECO:0000256" key="10">
    <source>
        <dbReference type="ARBA" id="ARBA00022837"/>
    </source>
</evidence>
<evidence type="ECO:0000256" key="4">
    <source>
        <dbReference type="ARBA" id="ARBA00022530"/>
    </source>
</evidence>
<dbReference type="GO" id="GO:0007417">
    <property type="term" value="P:central nervous system development"/>
    <property type="evidence" value="ECO:0007669"/>
    <property type="project" value="InterPro"/>
</dbReference>
<evidence type="ECO:0000256" key="14">
    <source>
        <dbReference type="ARBA" id="ARBA00044961"/>
    </source>
</evidence>